<evidence type="ECO:0000256" key="1">
    <source>
        <dbReference type="SAM" id="MobiDB-lite"/>
    </source>
</evidence>
<dbReference type="RefSeq" id="XP_029335957.1">
    <property type="nucleotide sequence ID" value="XM_029480097.1"/>
</dbReference>
<protein>
    <submittedName>
        <fullName evidence="3">Uncharacterized protein LOC115031558</fullName>
    </submittedName>
</protein>
<dbReference type="Proteomes" id="UP000515126">
    <property type="component" value="Chromosome 7"/>
</dbReference>
<dbReference type="AlphaFoldDB" id="A0A6P7R5W5"/>
<dbReference type="GeneID" id="115031558"/>
<keyword evidence="2" id="KW-1185">Reference proteome</keyword>
<evidence type="ECO:0000313" key="3">
    <source>
        <dbReference type="RefSeq" id="XP_029335957.1"/>
    </source>
</evidence>
<feature type="compositionally biased region" description="Basic and acidic residues" evidence="1">
    <location>
        <begin position="62"/>
        <end position="75"/>
    </location>
</feature>
<reference evidence="3" key="1">
    <citation type="submission" date="2025-08" db="UniProtKB">
        <authorList>
            <consortium name="RefSeq"/>
        </authorList>
    </citation>
    <scope>IDENTIFICATION</scope>
</reference>
<proteinExistence type="predicted"/>
<dbReference type="KEGG" id="mcal:115031558"/>
<organism evidence="2 3">
    <name type="scientific">Mus caroli</name>
    <name type="common">Ryukyu mouse</name>
    <name type="synonym">Ricefield mouse</name>
    <dbReference type="NCBI Taxonomy" id="10089"/>
    <lineage>
        <taxon>Eukaryota</taxon>
        <taxon>Metazoa</taxon>
        <taxon>Chordata</taxon>
        <taxon>Craniata</taxon>
        <taxon>Vertebrata</taxon>
        <taxon>Euteleostomi</taxon>
        <taxon>Mammalia</taxon>
        <taxon>Eutheria</taxon>
        <taxon>Euarchontoglires</taxon>
        <taxon>Glires</taxon>
        <taxon>Rodentia</taxon>
        <taxon>Myomorpha</taxon>
        <taxon>Muroidea</taxon>
        <taxon>Muridae</taxon>
        <taxon>Murinae</taxon>
        <taxon>Mus</taxon>
        <taxon>Mus</taxon>
    </lineage>
</organism>
<feature type="region of interest" description="Disordered" evidence="1">
    <location>
        <begin position="60"/>
        <end position="81"/>
    </location>
</feature>
<sequence>MACGRRPAVVEIPSVFPRRACGPRASDAPGWSAQKVSAASRRPTRARTPAMFVNQQLPSDLRATERKGGDRRPGDTRLPAHGCGFRLLASASPPARRRHLGRNLPGAYRNLLCGVTAFRLNPASSSRPSSRPLRRSRMLARCAAPPPGSWGPWEDAAPSLDAAAQGPVVPASGEAGKRVWWGRPALAPRPGAVYTLGTPGRSR</sequence>
<name>A0A6P7R5W5_MUSCR</name>
<accession>A0A6P7R5W5</accession>
<feature type="region of interest" description="Disordered" evidence="1">
    <location>
        <begin position="23"/>
        <end position="45"/>
    </location>
</feature>
<gene>
    <name evidence="3" type="primary">LOC115031558</name>
</gene>
<evidence type="ECO:0000313" key="2">
    <source>
        <dbReference type="Proteomes" id="UP000515126"/>
    </source>
</evidence>